<keyword evidence="1" id="KW-0732">Signal</keyword>
<protein>
    <recommendedName>
        <fullName evidence="4">Secreted protein</fullName>
    </recommendedName>
</protein>
<comment type="caution">
    <text evidence="2">The sequence shown here is derived from an EMBL/GenBank/DDBJ whole genome shotgun (WGS) entry which is preliminary data.</text>
</comment>
<accession>A0A9P6ZUB5</accession>
<organism evidence="2 3">
    <name type="scientific">Suillus placidus</name>
    <dbReference type="NCBI Taxonomy" id="48579"/>
    <lineage>
        <taxon>Eukaryota</taxon>
        <taxon>Fungi</taxon>
        <taxon>Dikarya</taxon>
        <taxon>Basidiomycota</taxon>
        <taxon>Agaricomycotina</taxon>
        <taxon>Agaricomycetes</taxon>
        <taxon>Agaricomycetidae</taxon>
        <taxon>Boletales</taxon>
        <taxon>Suillineae</taxon>
        <taxon>Suillaceae</taxon>
        <taxon>Suillus</taxon>
    </lineage>
</organism>
<dbReference type="Proteomes" id="UP000714275">
    <property type="component" value="Unassembled WGS sequence"/>
</dbReference>
<evidence type="ECO:0000256" key="1">
    <source>
        <dbReference type="SAM" id="SignalP"/>
    </source>
</evidence>
<sequence length="73" mass="8387">MLSRFFFFISTLFSDALKSVFQVTTKSEMAKTGCQAMHVARQDTNLAVCRFYRVSLSSFHSARFDTRFITSSQ</sequence>
<evidence type="ECO:0000313" key="3">
    <source>
        <dbReference type="Proteomes" id="UP000714275"/>
    </source>
</evidence>
<evidence type="ECO:0000313" key="2">
    <source>
        <dbReference type="EMBL" id="KAG1776390.1"/>
    </source>
</evidence>
<feature type="signal peptide" evidence="1">
    <location>
        <begin position="1"/>
        <end position="16"/>
    </location>
</feature>
<dbReference type="EMBL" id="JABBWD010000027">
    <property type="protein sequence ID" value="KAG1776390.1"/>
    <property type="molecule type" value="Genomic_DNA"/>
</dbReference>
<feature type="chain" id="PRO_5040467285" description="Secreted protein" evidence="1">
    <location>
        <begin position="17"/>
        <end position="73"/>
    </location>
</feature>
<gene>
    <name evidence="2" type="ORF">EV702DRAFT_1110456</name>
</gene>
<proteinExistence type="predicted"/>
<name>A0A9P6ZUB5_9AGAM</name>
<dbReference type="AlphaFoldDB" id="A0A9P6ZUB5"/>
<evidence type="ECO:0008006" key="4">
    <source>
        <dbReference type="Google" id="ProtNLM"/>
    </source>
</evidence>
<keyword evidence="3" id="KW-1185">Reference proteome</keyword>
<reference evidence="2" key="1">
    <citation type="journal article" date="2020" name="New Phytol.">
        <title>Comparative genomics reveals dynamic genome evolution in host specialist ectomycorrhizal fungi.</title>
        <authorList>
            <person name="Lofgren L.A."/>
            <person name="Nguyen N.H."/>
            <person name="Vilgalys R."/>
            <person name="Ruytinx J."/>
            <person name="Liao H.L."/>
            <person name="Branco S."/>
            <person name="Kuo A."/>
            <person name="LaButti K."/>
            <person name="Lipzen A."/>
            <person name="Andreopoulos W."/>
            <person name="Pangilinan J."/>
            <person name="Riley R."/>
            <person name="Hundley H."/>
            <person name="Na H."/>
            <person name="Barry K."/>
            <person name="Grigoriev I.V."/>
            <person name="Stajich J.E."/>
            <person name="Kennedy P.G."/>
        </authorList>
    </citation>
    <scope>NUCLEOTIDE SEQUENCE</scope>
    <source>
        <strain evidence="2">DOB743</strain>
    </source>
</reference>